<feature type="transmembrane region" description="Helical" evidence="1">
    <location>
        <begin position="26"/>
        <end position="49"/>
    </location>
</feature>
<sequence>MIYLLPLSSLILIEYYSFINSLSSSFFYSFVYLQILAVYLLLSLIFKYIENPQYYVSPPKPHHYSTTPLQGSLLTVLNPVSIMNPVNIVFGVCLVLGMGWLLYKNWEQNKLEEKFAAVLEIENNLLNQIVTYQEDWINEYTNFYTRLRNASDFNTNRQAYYNEFEEMKNQFSQFRITLHLAWCDLRKGSPHLDLHSALWHIDNNFIHEFEPFVRYRQIFDQMIENSNRILSFERDIIALLDS</sequence>
<accession>A0A6G6A529</accession>
<evidence type="ECO:0000313" key="2">
    <source>
        <dbReference type="EMBL" id="QID02897.1"/>
    </source>
</evidence>
<keyword evidence="1" id="KW-0472">Membrane</keyword>
<geneLocation type="mitochondrion" evidence="2"/>
<dbReference type="AlphaFoldDB" id="A0A6G6A529"/>
<dbReference type="EMBL" id="MN977366">
    <property type="protein sequence ID" value="QID02897.1"/>
    <property type="molecule type" value="Genomic_DNA"/>
</dbReference>
<keyword evidence="2" id="KW-0496">Mitochondrion</keyword>
<proteinExistence type="predicted"/>
<feature type="transmembrane region" description="Helical" evidence="1">
    <location>
        <begin position="82"/>
        <end position="103"/>
    </location>
</feature>
<name>A0A6G6A529_ORBOL</name>
<keyword evidence="1" id="KW-0812">Transmembrane</keyword>
<gene>
    <name evidence="2" type="primary">orf242</name>
</gene>
<protein>
    <submittedName>
        <fullName evidence="2">Uncharacterized protein</fullName>
    </submittedName>
</protein>
<organism evidence="2">
    <name type="scientific">Orbilia oligospora</name>
    <name type="common">Nematode-trapping fungus</name>
    <name type="synonym">Arthrobotrys oligospora</name>
    <dbReference type="NCBI Taxonomy" id="2813651"/>
    <lineage>
        <taxon>Eukaryota</taxon>
        <taxon>Fungi</taxon>
        <taxon>Dikarya</taxon>
        <taxon>Ascomycota</taxon>
        <taxon>Pezizomycotina</taxon>
        <taxon>Orbiliomycetes</taxon>
        <taxon>Orbiliales</taxon>
        <taxon>Orbiliaceae</taxon>
        <taxon>Orbilia</taxon>
    </lineage>
</organism>
<keyword evidence="1" id="KW-1133">Transmembrane helix</keyword>
<evidence type="ECO:0000256" key="1">
    <source>
        <dbReference type="SAM" id="Phobius"/>
    </source>
</evidence>
<reference evidence="2" key="1">
    <citation type="submission" date="2020-01" db="EMBL/GenBank/DDBJ databases">
        <authorList>
            <person name="Fang M.L."/>
            <person name="Zhang Y."/>
        </authorList>
    </citation>
    <scope>NUCLEOTIDE SEQUENCE</scope>
    <source>
        <strain evidence="2">YMF1.03037</strain>
    </source>
</reference>